<feature type="domain" description="Transposase (putative) gypsy type" evidence="3">
    <location>
        <begin position="113"/>
        <end position="176"/>
    </location>
</feature>
<feature type="compositionally biased region" description="Basic and acidic residues" evidence="2">
    <location>
        <begin position="15"/>
        <end position="29"/>
    </location>
</feature>
<accession>A0A484MSX7</accession>
<feature type="coiled-coil region" evidence="1">
    <location>
        <begin position="389"/>
        <end position="430"/>
    </location>
</feature>
<feature type="compositionally biased region" description="Gly residues" evidence="2">
    <location>
        <begin position="527"/>
        <end position="537"/>
    </location>
</feature>
<sequence length="537" mass="59894">MSLSRGSGSAWLAEPSREDERSAEPERGDTLGFAPPPPLAVPFRRSLLSDRLFGDALEKRTLLVDSLIRECKCDLSSDEFLKAVRYAGPLVTVRRPTPEESVFDAPPGYFAIHLKSLESGFRFPLESLVIDFFKYFDFLPCQLVPNSHRYLAGFLIRCREMGVRADLERLLTLFRVAKSFGSDGGSFAALCQRQERLFKTKKESNRTWKSKFVFVSVGSASPFRDTPLSSFRRRSKPFASSKAIADTDKLCSGGPYEPGVLVNDEALAKFGFVFHDEDKPKRRVVQSQLEEGPSGEIMISATDRKKLFKSKVRAESSQARPPLPTPTPTAGHAQASKKRNDSFIPPPDRMEISSAATQDLASTLLLELGSVAMRALELVERFEWYVAEKAKGEEELRRLQEHVASLEGKLADAEERTRVAEQARIAAEEKARRLGEEAEHVIEAFQTSPAFEEAALSRMDNLLKVWAQTPAGQRLLFKEGQANYSMGLHRAQEVLLERIRDGKELPKPCENPEEFDSSIYYSEGEDATGGGEDTAGN</sequence>
<dbReference type="PANTHER" id="PTHR31099">
    <property type="entry name" value="OS06G0165300 PROTEIN"/>
    <property type="match status" value="1"/>
</dbReference>
<dbReference type="InterPro" id="IPR007321">
    <property type="entry name" value="Transposase_28"/>
</dbReference>
<evidence type="ECO:0000313" key="4">
    <source>
        <dbReference type="EMBL" id="VFQ92053.1"/>
    </source>
</evidence>
<protein>
    <recommendedName>
        <fullName evidence="3">Transposase (putative) gypsy type domain-containing protein</fullName>
    </recommendedName>
</protein>
<feature type="region of interest" description="Disordered" evidence="2">
    <location>
        <begin position="310"/>
        <end position="350"/>
    </location>
</feature>
<keyword evidence="1" id="KW-0175">Coiled coil</keyword>
<feature type="region of interest" description="Disordered" evidence="2">
    <location>
        <begin position="1"/>
        <end position="37"/>
    </location>
</feature>
<keyword evidence="5" id="KW-1185">Reference proteome</keyword>
<evidence type="ECO:0000313" key="5">
    <source>
        <dbReference type="Proteomes" id="UP000595140"/>
    </source>
</evidence>
<dbReference type="OrthoDB" id="685909at2759"/>
<evidence type="ECO:0000259" key="3">
    <source>
        <dbReference type="Pfam" id="PF04195"/>
    </source>
</evidence>
<feature type="region of interest" description="Disordered" evidence="2">
    <location>
        <begin position="503"/>
        <end position="537"/>
    </location>
</feature>
<reference evidence="4 5" key="1">
    <citation type="submission" date="2018-04" db="EMBL/GenBank/DDBJ databases">
        <authorList>
            <person name="Vogel A."/>
        </authorList>
    </citation>
    <scope>NUCLEOTIDE SEQUENCE [LARGE SCALE GENOMIC DNA]</scope>
</reference>
<proteinExistence type="predicted"/>
<name>A0A484MSX7_9ASTE</name>
<dbReference type="PANTHER" id="PTHR31099:SF28">
    <property type="entry name" value="F5J5.12"/>
    <property type="match status" value="1"/>
</dbReference>
<dbReference type="Pfam" id="PF04195">
    <property type="entry name" value="Transposase_28"/>
    <property type="match status" value="1"/>
</dbReference>
<dbReference type="Proteomes" id="UP000595140">
    <property type="component" value="Unassembled WGS sequence"/>
</dbReference>
<dbReference type="AlphaFoldDB" id="A0A484MSX7"/>
<organism evidence="4 5">
    <name type="scientific">Cuscuta campestris</name>
    <dbReference type="NCBI Taxonomy" id="132261"/>
    <lineage>
        <taxon>Eukaryota</taxon>
        <taxon>Viridiplantae</taxon>
        <taxon>Streptophyta</taxon>
        <taxon>Embryophyta</taxon>
        <taxon>Tracheophyta</taxon>
        <taxon>Spermatophyta</taxon>
        <taxon>Magnoliopsida</taxon>
        <taxon>eudicotyledons</taxon>
        <taxon>Gunneridae</taxon>
        <taxon>Pentapetalae</taxon>
        <taxon>asterids</taxon>
        <taxon>lamiids</taxon>
        <taxon>Solanales</taxon>
        <taxon>Convolvulaceae</taxon>
        <taxon>Cuscuteae</taxon>
        <taxon>Cuscuta</taxon>
        <taxon>Cuscuta subgen. Grammica</taxon>
        <taxon>Cuscuta sect. Cleistogrammica</taxon>
    </lineage>
</organism>
<gene>
    <name evidence="4" type="ORF">CCAM_LOCUS33829</name>
</gene>
<evidence type="ECO:0000256" key="2">
    <source>
        <dbReference type="SAM" id="MobiDB-lite"/>
    </source>
</evidence>
<evidence type="ECO:0000256" key="1">
    <source>
        <dbReference type="SAM" id="Coils"/>
    </source>
</evidence>
<dbReference type="EMBL" id="OOIL02004480">
    <property type="protein sequence ID" value="VFQ92053.1"/>
    <property type="molecule type" value="Genomic_DNA"/>
</dbReference>